<evidence type="ECO:0000313" key="1">
    <source>
        <dbReference type="EMBL" id="BBH17739.1"/>
    </source>
</evidence>
<dbReference type="RefSeq" id="WP_125569119.1">
    <property type="nucleotide sequence ID" value="NZ_AP019307.1"/>
</dbReference>
<dbReference type="Proteomes" id="UP000271573">
    <property type="component" value="Chromosome"/>
</dbReference>
<gene>
    <name evidence="1" type="ORF">Back2_20260</name>
</gene>
<proteinExistence type="predicted"/>
<protein>
    <submittedName>
        <fullName evidence="1">Uncharacterized protein</fullName>
    </submittedName>
</protein>
<dbReference type="KEGG" id="nbe:Back2_20260"/>
<accession>A0A3G9J3Z6</accession>
<evidence type="ECO:0000313" key="2">
    <source>
        <dbReference type="Proteomes" id="UP000271573"/>
    </source>
</evidence>
<organism evidence="1 2">
    <name type="scientific">Nocardioides baekrokdamisoli</name>
    <dbReference type="NCBI Taxonomy" id="1804624"/>
    <lineage>
        <taxon>Bacteria</taxon>
        <taxon>Bacillati</taxon>
        <taxon>Actinomycetota</taxon>
        <taxon>Actinomycetes</taxon>
        <taxon>Propionibacteriales</taxon>
        <taxon>Nocardioidaceae</taxon>
        <taxon>Nocardioides</taxon>
    </lineage>
</organism>
<sequence length="81" mass="9021">MMSISTTDGLAVVHLFPDPDSCFLLDGDRVVDEQEFRKFHILDLDVTFSGAFICTADRAQAVVDAFTRGDDPGELGRWTRL</sequence>
<dbReference type="AlphaFoldDB" id="A0A3G9J3Z6"/>
<reference evidence="1 2" key="1">
    <citation type="submission" date="2018-11" db="EMBL/GenBank/DDBJ databases">
        <title>Complete genome sequence of Nocardioides baekrokdamisoli strain KCTC 39748.</title>
        <authorList>
            <person name="Kang S.W."/>
            <person name="Lee K.C."/>
            <person name="Kim K.K."/>
            <person name="Kim J.S."/>
            <person name="Kim D.S."/>
            <person name="Ko S.H."/>
            <person name="Yang S.H."/>
            <person name="Shin Y.K."/>
            <person name="Lee J.S."/>
        </authorList>
    </citation>
    <scope>NUCLEOTIDE SEQUENCE [LARGE SCALE GENOMIC DNA]</scope>
    <source>
        <strain evidence="1 2">KCTC 39748</strain>
    </source>
</reference>
<name>A0A3G9J3Z6_9ACTN</name>
<dbReference type="OrthoDB" id="3379618at2"/>
<dbReference type="EMBL" id="AP019307">
    <property type="protein sequence ID" value="BBH17739.1"/>
    <property type="molecule type" value="Genomic_DNA"/>
</dbReference>
<keyword evidence="2" id="KW-1185">Reference proteome</keyword>